<dbReference type="RefSeq" id="XP_031026399.1">
    <property type="nucleotide sequence ID" value="XM_031167685.1"/>
</dbReference>
<keyword evidence="19" id="KW-0732">Signal</keyword>
<dbReference type="GO" id="GO:0046461">
    <property type="term" value="P:neutral lipid catabolic process"/>
    <property type="evidence" value="ECO:0007669"/>
    <property type="project" value="TreeGrafter"/>
</dbReference>
<dbReference type="InterPro" id="IPR050805">
    <property type="entry name" value="ATG15_Lipase"/>
</dbReference>
<reference evidence="21 22" key="1">
    <citation type="journal article" date="2019" name="Sci. Rep.">
        <title>Comparative genomics of chytrid fungi reveal insights into the obligate biotrophic and pathogenic lifestyle of Synchytrium endobioticum.</title>
        <authorList>
            <person name="van de Vossenberg B.T.L.H."/>
            <person name="Warris S."/>
            <person name="Nguyen H.D.T."/>
            <person name="van Gent-Pelzer M.P.E."/>
            <person name="Joly D.L."/>
            <person name="van de Geest H.C."/>
            <person name="Bonants P.J.M."/>
            <person name="Smith D.S."/>
            <person name="Levesque C.A."/>
            <person name="van der Lee T.A.J."/>
        </authorList>
    </citation>
    <scope>NUCLEOTIDE SEQUENCE [LARGE SCALE GENOMIC DNA]</scope>
    <source>
        <strain evidence="21 22">JEL517</strain>
    </source>
</reference>
<feature type="chain" id="PRO_5021219786" description="triacylglycerol lipase" evidence="19">
    <location>
        <begin position="24"/>
        <end position="464"/>
    </location>
</feature>
<evidence type="ECO:0000256" key="13">
    <source>
        <dbReference type="ARBA" id="ARBA00023006"/>
    </source>
</evidence>
<keyword evidence="16" id="KW-0325">Glycoprotein</keyword>
<dbReference type="EC" id="3.1.1.3" evidence="6"/>
<keyword evidence="11" id="KW-0735">Signal-anchor</keyword>
<comment type="subunit">
    <text evidence="5">Binds to both phosphatidylinositol (PI) and phosphatidylinositol 3,5-bisphosphate (PIP2).</text>
</comment>
<protein>
    <recommendedName>
        <fullName evidence="6">triacylglycerol lipase</fullName>
        <ecNumber evidence="6">3.1.1.3</ecNumber>
    </recommendedName>
    <alternativeName>
        <fullName evidence="18">Autophagy-related protein 15</fullName>
    </alternativeName>
</protein>
<keyword evidence="8" id="KW-0967">Endosome</keyword>
<evidence type="ECO:0000256" key="16">
    <source>
        <dbReference type="ARBA" id="ARBA00023180"/>
    </source>
</evidence>
<dbReference type="Gene3D" id="3.40.50.1820">
    <property type="entry name" value="alpha/beta hydrolase"/>
    <property type="match status" value="1"/>
</dbReference>
<dbReference type="AlphaFoldDB" id="A0A507CDL9"/>
<gene>
    <name evidence="21" type="ORF">SmJEL517_g01757</name>
</gene>
<dbReference type="Pfam" id="PF01764">
    <property type="entry name" value="Lipase_3"/>
    <property type="match status" value="1"/>
</dbReference>
<keyword evidence="10" id="KW-0442">Lipid degradation</keyword>
<dbReference type="GO" id="GO:0005775">
    <property type="term" value="C:vacuolar lumen"/>
    <property type="evidence" value="ECO:0007669"/>
    <property type="project" value="TreeGrafter"/>
</dbReference>
<dbReference type="GO" id="GO:0006660">
    <property type="term" value="P:phosphatidylserine catabolic process"/>
    <property type="evidence" value="ECO:0007669"/>
    <property type="project" value="TreeGrafter"/>
</dbReference>
<dbReference type="GO" id="GO:0004620">
    <property type="term" value="F:phospholipase activity"/>
    <property type="evidence" value="ECO:0007669"/>
    <property type="project" value="TreeGrafter"/>
</dbReference>
<evidence type="ECO:0000259" key="20">
    <source>
        <dbReference type="Pfam" id="PF01764"/>
    </source>
</evidence>
<evidence type="ECO:0000256" key="12">
    <source>
        <dbReference type="ARBA" id="ARBA00022989"/>
    </source>
</evidence>
<dbReference type="SUPFAM" id="SSF53474">
    <property type="entry name" value="alpha/beta-Hydrolases"/>
    <property type="match status" value="1"/>
</dbReference>
<evidence type="ECO:0000256" key="15">
    <source>
        <dbReference type="ARBA" id="ARBA00023136"/>
    </source>
</evidence>
<evidence type="ECO:0000313" key="21">
    <source>
        <dbReference type="EMBL" id="TPX36014.1"/>
    </source>
</evidence>
<comment type="function">
    <text evidence="17">Lipase which is essential for lysis of subvacuolar cytoplasm to vacuole targeted bodies and intravacuolar autophagic bodies. Involved in the lysis of intravacuolar multivesicular body (MVB) vesicles. The intravacuolar membrane disintegration by ATG15 is critical to life span extension.</text>
</comment>
<dbReference type="InterPro" id="IPR002921">
    <property type="entry name" value="Fungal_lipase-type"/>
</dbReference>
<dbReference type="PANTHER" id="PTHR47175:SF2">
    <property type="entry name" value="LIPASE ATG15-RELATED"/>
    <property type="match status" value="1"/>
</dbReference>
<evidence type="ECO:0000256" key="11">
    <source>
        <dbReference type="ARBA" id="ARBA00022968"/>
    </source>
</evidence>
<evidence type="ECO:0000313" key="22">
    <source>
        <dbReference type="Proteomes" id="UP000319731"/>
    </source>
</evidence>
<dbReference type="InterPro" id="IPR029058">
    <property type="entry name" value="AB_hydrolase_fold"/>
</dbReference>
<feature type="signal peptide" evidence="19">
    <location>
        <begin position="1"/>
        <end position="23"/>
    </location>
</feature>
<evidence type="ECO:0000256" key="5">
    <source>
        <dbReference type="ARBA" id="ARBA00011137"/>
    </source>
</evidence>
<keyword evidence="13" id="KW-0072">Autophagy</keyword>
<evidence type="ECO:0000256" key="2">
    <source>
        <dbReference type="ARBA" id="ARBA00004270"/>
    </source>
</evidence>
<keyword evidence="9" id="KW-0378">Hydrolase</keyword>
<keyword evidence="12" id="KW-1133">Transmembrane helix</keyword>
<dbReference type="EMBL" id="QEAO01000006">
    <property type="protein sequence ID" value="TPX36014.1"/>
    <property type="molecule type" value="Genomic_DNA"/>
</dbReference>
<proteinExistence type="inferred from homology"/>
<evidence type="ECO:0000256" key="18">
    <source>
        <dbReference type="ARBA" id="ARBA00029828"/>
    </source>
</evidence>
<evidence type="ECO:0000256" key="9">
    <source>
        <dbReference type="ARBA" id="ARBA00022801"/>
    </source>
</evidence>
<evidence type="ECO:0000256" key="10">
    <source>
        <dbReference type="ARBA" id="ARBA00022963"/>
    </source>
</evidence>
<sequence length="464" mass="51493">MILRNKSISPFLAFLCLVSLSRGLMPPNNEQDSAPTTSNAVTKQTTFRLAHAFHRGGTVAPDSFAQMDWDPSEIKAECDATGRQSYYTVSTIHEVMPSFVEQGGADSGSGNVRTQLRAMPNARDVDTVRAMAYMTLDSYTEPVKKEWVPVDGWNASLPFGWDSDGIRGYVFKSDDEDVLVIAIKGTSAQVFGIGGGPTSKRDKYNDNMMFSCCCAKVDRSWTPICDCCQDSTTCSVSCVQKQANFADSYYNLAESIYLQARIMYPRASIWFTGHSLGGALAALLAFTNGAPAFAYEAPGDVLYASRLGLLPPPRNHDSVPDYSWLFDMLPIYHFGNAQDPIFLGVCNGASSSCYYGGYALETRCHVGKTCLYDPEEYQKPMTDSNGRPILRKVDAPVRHTLPKEVRQPVETAEDPKLVRASANLDIRMHSMVRAIETYFDKWEYVPECRVEKACVDCETWSFVE</sequence>
<comment type="subcellular location">
    <subcellularLocation>
        <location evidence="3">Endosome</location>
        <location evidence="3">Multivesicular body membrane</location>
        <topology evidence="3">Single-pass type II membrane protein</topology>
    </subcellularLocation>
    <subcellularLocation>
        <location evidence="2">Prevacuolar compartment membrane</location>
        <topology evidence="2">Single-pass type II membrane protein</topology>
    </subcellularLocation>
</comment>
<feature type="domain" description="Fungal lipase-type" evidence="20">
    <location>
        <begin position="263"/>
        <end position="286"/>
    </location>
</feature>
<keyword evidence="14" id="KW-0443">Lipid metabolism</keyword>
<evidence type="ECO:0000256" key="8">
    <source>
        <dbReference type="ARBA" id="ARBA00022753"/>
    </source>
</evidence>
<comment type="similarity">
    <text evidence="4">Belongs to the AB hydrolase superfamily. Lipase family.</text>
</comment>
<name>A0A507CDL9_9FUNG</name>
<keyword evidence="7" id="KW-0812">Transmembrane</keyword>
<organism evidence="21 22">
    <name type="scientific">Synchytrium microbalum</name>
    <dbReference type="NCBI Taxonomy" id="1806994"/>
    <lineage>
        <taxon>Eukaryota</taxon>
        <taxon>Fungi</taxon>
        <taxon>Fungi incertae sedis</taxon>
        <taxon>Chytridiomycota</taxon>
        <taxon>Chytridiomycota incertae sedis</taxon>
        <taxon>Chytridiomycetes</taxon>
        <taxon>Synchytriales</taxon>
        <taxon>Synchytriaceae</taxon>
        <taxon>Synchytrium</taxon>
    </lineage>
</organism>
<evidence type="ECO:0000256" key="17">
    <source>
        <dbReference type="ARBA" id="ARBA00024663"/>
    </source>
</evidence>
<evidence type="ECO:0000256" key="3">
    <source>
        <dbReference type="ARBA" id="ARBA00004343"/>
    </source>
</evidence>
<comment type="caution">
    <text evidence="21">The sequence shown here is derived from an EMBL/GenBank/DDBJ whole genome shotgun (WGS) entry which is preliminary data.</text>
</comment>
<accession>A0A507CDL9</accession>
<dbReference type="Proteomes" id="UP000319731">
    <property type="component" value="Unassembled WGS sequence"/>
</dbReference>
<keyword evidence="22" id="KW-1185">Reference proteome</keyword>
<keyword evidence="15" id="KW-0472">Membrane</keyword>
<dbReference type="GO" id="GO:0034496">
    <property type="term" value="P:multivesicular body membrane disassembly"/>
    <property type="evidence" value="ECO:0007669"/>
    <property type="project" value="TreeGrafter"/>
</dbReference>
<comment type="catalytic activity">
    <reaction evidence="1">
        <text>a triacylglycerol + H2O = a diacylglycerol + a fatty acid + H(+)</text>
        <dbReference type="Rhea" id="RHEA:12044"/>
        <dbReference type="ChEBI" id="CHEBI:15377"/>
        <dbReference type="ChEBI" id="CHEBI:15378"/>
        <dbReference type="ChEBI" id="CHEBI:17855"/>
        <dbReference type="ChEBI" id="CHEBI:18035"/>
        <dbReference type="ChEBI" id="CHEBI:28868"/>
        <dbReference type="EC" id="3.1.1.3"/>
    </reaction>
</comment>
<dbReference type="GO" id="GO:0004806">
    <property type="term" value="F:triacylglycerol lipase activity"/>
    <property type="evidence" value="ECO:0007669"/>
    <property type="project" value="UniProtKB-EC"/>
</dbReference>
<dbReference type="GO" id="GO:0034727">
    <property type="term" value="P:piecemeal microautophagy of the nucleus"/>
    <property type="evidence" value="ECO:0007669"/>
    <property type="project" value="TreeGrafter"/>
</dbReference>
<evidence type="ECO:0000256" key="14">
    <source>
        <dbReference type="ARBA" id="ARBA00023098"/>
    </source>
</evidence>
<dbReference type="GO" id="GO:0032585">
    <property type="term" value="C:multivesicular body membrane"/>
    <property type="evidence" value="ECO:0007669"/>
    <property type="project" value="UniProtKB-SubCell"/>
</dbReference>
<evidence type="ECO:0000256" key="7">
    <source>
        <dbReference type="ARBA" id="ARBA00022692"/>
    </source>
</evidence>
<evidence type="ECO:0000256" key="4">
    <source>
        <dbReference type="ARBA" id="ARBA00010701"/>
    </source>
</evidence>
<evidence type="ECO:0000256" key="1">
    <source>
        <dbReference type="ARBA" id="ARBA00001024"/>
    </source>
</evidence>
<evidence type="ECO:0000256" key="19">
    <source>
        <dbReference type="SAM" id="SignalP"/>
    </source>
</evidence>
<dbReference type="OrthoDB" id="58570at2759"/>
<dbReference type="PANTHER" id="PTHR47175">
    <property type="entry name" value="LIPASE ATG15-RELATED"/>
    <property type="match status" value="1"/>
</dbReference>
<evidence type="ECO:0000256" key="6">
    <source>
        <dbReference type="ARBA" id="ARBA00013279"/>
    </source>
</evidence>
<dbReference type="GeneID" id="42002982"/>
<dbReference type="STRING" id="1806994.A0A507CDL9"/>